<proteinExistence type="predicted"/>
<organism evidence="2 3">
    <name type="scientific">Burkholderia stagnalis</name>
    <dbReference type="NCBI Taxonomy" id="1503054"/>
    <lineage>
        <taxon>Bacteria</taxon>
        <taxon>Pseudomonadati</taxon>
        <taxon>Pseudomonadota</taxon>
        <taxon>Betaproteobacteria</taxon>
        <taxon>Burkholderiales</taxon>
        <taxon>Burkholderiaceae</taxon>
        <taxon>Burkholderia</taxon>
        <taxon>Burkholderia cepacia complex</taxon>
    </lineage>
</organism>
<keyword evidence="1" id="KW-0472">Membrane</keyword>
<dbReference type="Proteomes" id="UP000281098">
    <property type="component" value="Unassembled WGS sequence"/>
</dbReference>
<name>A0ABX9YT11_9BURK</name>
<gene>
    <name evidence="2" type="ORF">DF017_09465</name>
</gene>
<evidence type="ECO:0000313" key="3">
    <source>
        <dbReference type="Proteomes" id="UP000281098"/>
    </source>
</evidence>
<reference evidence="2 3" key="1">
    <citation type="submission" date="2018-08" db="EMBL/GenBank/DDBJ databases">
        <title>Comparative analysis of Burkholderia isolates from Puerto Rico.</title>
        <authorList>
            <person name="Hall C."/>
            <person name="Sahl J."/>
            <person name="Wagner D."/>
        </authorList>
    </citation>
    <scope>NUCLEOTIDE SEQUENCE [LARGE SCALE GENOMIC DNA]</scope>
    <source>
        <strain evidence="2 3">Bp8966</strain>
    </source>
</reference>
<keyword evidence="1" id="KW-1133">Transmembrane helix</keyword>
<feature type="transmembrane region" description="Helical" evidence="1">
    <location>
        <begin position="30"/>
        <end position="48"/>
    </location>
</feature>
<evidence type="ECO:0000256" key="1">
    <source>
        <dbReference type="SAM" id="Phobius"/>
    </source>
</evidence>
<dbReference type="EMBL" id="QTPM01000008">
    <property type="protein sequence ID" value="RQY95367.1"/>
    <property type="molecule type" value="Genomic_DNA"/>
</dbReference>
<accession>A0ABX9YT11</accession>
<keyword evidence="1" id="KW-0812">Transmembrane</keyword>
<comment type="caution">
    <text evidence="2">The sequence shown here is derived from an EMBL/GenBank/DDBJ whole genome shotgun (WGS) entry which is preliminary data.</text>
</comment>
<protein>
    <submittedName>
        <fullName evidence="2">Uncharacterized protein</fullName>
    </submittedName>
</protein>
<evidence type="ECO:0000313" key="2">
    <source>
        <dbReference type="EMBL" id="RQY95367.1"/>
    </source>
</evidence>
<keyword evidence="3" id="KW-1185">Reference proteome</keyword>
<sequence>MSIMDWHITPPRLRFTTQTVLTPSRSPSPLDYLAAFALVFLGCALLAARHCKYVGKVRRDTHPRVREIRIHA</sequence>